<protein>
    <submittedName>
        <fullName evidence="2">Uncharacterized protein</fullName>
    </submittedName>
</protein>
<evidence type="ECO:0000313" key="2">
    <source>
        <dbReference type="EMBL" id="QHU15757.1"/>
    </source>
</evidence>
<reference evidence="2" key="1">
    <citation type="journal article" date="2020" name="Nature">
        <title>Giant virus diversity and host interactions through global metagenomics.</title>
        <authorList>
            <person name="Schulz F."/>
            <person name="Roux S."/>
            <person name="Paez-Espino D."/>
            <person name="Jungbluth S."/>
            <person name="Walsh D.A."/>
            <person name="Denef V.J."/>
            <person name="McMahon K.D."/>
            <person name="Konstantinidis K.T."/>
            <person name="Eloe-Fadrosh E.A."/>
            <person name="Kyrpides N.C."/>
            <person name="Woyke T."/>
        </authorList>
    </citation>
    <scope>NUCLEOTIDE SEQUENCE</scope>
    <source>
        <strain evidence="2">GVMAG-S-3300010158-109</strain>
    </source>
</reference>
<proteinExistence type="predicted"/>
<feature type="compositionally biased region" description="Basic and acidic residues" evidence="1">
    <location>
        <begin position="32"/>
        <end position="46"/>
    </location>
</feature>
<dbReference type="EMBL" id="MN740867">
    <property type="protein sequence ID" value="QHU15757.1"/>
    <property type="molecule type" value="Genomic_DNA"/>
</dbReference>
<name>A0A6C0KG49_9ZZZZ</name>
<sequence length="106" mass="12402">MTNHSKQQKMDDRNNAQIEREQRQLAAYNRLMNERNNARKSAERHLGQNLDWDALPRLSFGKSRSKQSKKLTKSKKSKKLTKSKKSTKSKKLTKSRSKKSKSKKTL</sequence>
<feature type="region of interest" description="Disordered" evidence="1">
    <location>
        <begin position="1"/>
        <end position="106"/>
    </location>
</feature>
<evidence type="ECO:0000256" key="1">
    <source>
        <dbReference type="SAM" id="MobiDB-lite"/>
    </source>
</evidence>
<feature type="compositionally biased region" description="Basic and acidic residues" evidence="1">
    <location>
        <begin position="8"/>
        <end position="23"/>
    </location>
</feature>
<accession>A0A6C0KG49</accession>
<dbReference type="AlphaFoldDB" id="A0A6C0KG49"/>
<organism evidence="2">
    <name type="scientific">viral metagenome</name>
    <dbReference type="NCBI Taxonomy" id="1070528"/>
    <lineage>
        <taxon>unclassified sequences</taxon>
        <taxon>metagenomes</taxon>
        <taxon>organismal metagenomes</taxon>
    </lineage>
</organism>
<feature type="compositionally biased region" description="Basic residues" evidence="1">
    <location>
        <begin position="63"/>
        <end position="106"/>
    </location>
</feature>